<dbReference type="SFLD" id="SFLDG01114">
    <property type="entry name" value="phosphomethylpyrimidine_syntha"/>
    <property type="match status" value="1"/>
</dbReference>
<evidence type="ECO:0000256" key="8">
    <source>
        <dbReference type="ARBA" id="ARBA00023014"/>
    </source>
</evidence>
<dbReference type="PANTHER" id="PTHR30557:SF1">
    <property type="entry name" value="PHOSPHOMETHYLPYRIMIDINE SYNTHASE, CHLOROPLASTIC"/>
    <property type="match status" value="1"/>
</dbReference>
<evidence type="ECO:0000313" key="12">
    <source>
        <dbReference type="Proteomes" id="UP000253805"/>
    </source>
</evidence>
<evidence type="ECO:0000256" key="2">
    <source>
        <dbReference type="ARBA" id="ARBA00022485"/>
    </source>
</evidence>
<keyword evidence="2 10" id="KW-0004">4Fe-4S</keyword>
<comment type="caution">
    <text evidence="11">The sequence shown here is derived from an EMBL/GenBank/DDBJ whole genome shotgun (WGS) entry which is preliminary data.</text>
</comment>
<keyword evidence="6 10" id="KW-0784">Thiamine biosynthesis</keyword>
<dbReference type="HAMAP" id="MF_00089">
    <property type="entry name" value="ThiC"/>
    <property type="match status" value="1"/>
</dbReference>
<evidence type="ECO:0000256" key="5">
    <source>
        <dbReference type="ARBA" id="ARBA00022833"/>
    </source>
</evidence>
<feature type="binding site" evidence="10">
    <location>
        <position position="438"/>
    </location>
    <ligand>
        <name>[4Fe-4S] cluster</name>
        <dbReference type="ChEBI" id="CHEBI:49883"/>
        <note>4Fe-4S-S-AdoMet</note>
    </ligand>
</feature>
<gene>
    <name evidence="10" type="primary">thiC</name>
    <name evidence="11" type="ORF">C1850_06845</name>
</gene>
<evidence type="ECO:0000313" key="11">
    <source>
        <dbReference type="EMBL" id="RDC44266.1"/>
    </source>
</evidence>
<accession>A0A369P1C9</accession>
<keyword evidence="3 10" id="KW-0949">S-adenosyl-L-methionine</keyword>
<dbReference type="GO" id="GO:0005829">
    <property type="term" value="C:cytosol"/>
    <property type="evidence" value="ECO:0007669"/>
    <property type="project" value="TreeGrafter"/>
</dbReference>
<dbReference type="GO" id="GO:0009229">
    <property type="term" value="P:thiamine diphosphate biosynthetic process"/>
    <property type="evidence" value="ECO:0007669"/>
    <property type="project" value="UniProtKB-UniRule"/>
</dbReference>
<keyword evidence="4 10" id="KW-0479">Metal-binding</keyword>
<dbReference type="Proteomes" id="UP000253805">
    <property type="component" value="Unassembled WGS sequence"/>
</dbReference>
<dbReference type="AlphaFoldDB" id="A0A369P1C9"/>
<evidence type="ECO:0000256" key="9">
    <source>
        <dbReference type="ARBA" id="ARBA00023239"/>
    </source>
</evidence>
<dbReference type="GO" id="GO:0009228">
    <property type="term" value="P:thiamine biosynthetic process"/>
    <property type="evidence" value="ECO:0007669"/>
    <property type="project" value="UniProtKB-UniRule"/>
</dbReference>
<keyword evidence="7 10" id="KW-0408">Iron</keyword>
<dbReference type="Gene3D" id="3.20.20.540">
    <property type="entry name" value="Radical SAM ThiC family, central domain"/>
    <property type="match status" value="1"/>
</dbReference>
<evidence type="ECO:0000256" key="7">
    <source>
        <dbReference type="ARBA" id="ARBA00023004"/>
    </source>
</evidence>
<reference evidence="11 12" key="1">
    <citation type="journal article" date="2018" name="Elife">
        <title>Discovery and characterization of a prevalent human gut bacterial enzyme sufficient for the inactivation of a family of plant toxins.</title>
        <authorList>
            <person name="Koppel N."/>
            <person name="Bisanz J.E."/>
            <person name="Pandelia M.E."/>
            <person name="Turnbaugh P.J."/>
            <person name="Balskus E.P."/>
        </authorList>
    </citation>
    <scope>NUCLEOTIDE SEQUENCE [LARGE SCALE GENOMIC DNA]</scope>
    <source>
        <strain evidence="11 12">OB21 GAM 11</strain>
    </source>
</reference>
<evidence type="ECO:0000256" key="4">
    <source>
        <dbReference type="ARBA" id="ARBA00022723"/>
    </source>
</evidence>
<feature type="binding site" evidence="10">
    <location>
        <position position="362"/>
    </location>
    <ligand>
        <name>Zn(2+)</name>
        <dbReference type="ChEBI" id="CHEBI:29105"/>
    </ligand>
</feature>
<dbReference type="GO" id="GO:0008270">
    <property type="term" value="F:zinc ion binding"/>
    <property type="evidence" value="ECO:0007669"/>
    <property type="project" value="UniProtKB-UniRule"/>
</dbReference>
<dbReference type="InterPro" id="IPR038521">
    <property type="entry name" value="ThiC/Bza_core_dom"/>
</dbReference>
<feature type="binding site" evidence="10">
    <location>
        <position position="192"/>
    </location>
    <ligand>
        <name>substrate</name>
    </ligand>
</feature>
<dbReference type="EMBL" id="PPUT01000015">
    <property type="protein sequence ID" value="RDC44266.1"/>
    <property type="molecule type" value="Genomic_DNA"/>
</dbReference>
<feature type="binding site" evidence="10">
    <location>
        <position position="298"/>
    </location>
    <ligand>
        <name>Zn(2+)</name>
        <dbReference type="ChEBI" id="CHEBI:29105"/>
    </ligand>
</feature>
<organism evidence="11 12">
    <name type="scientific">Adlercreutzia equolifaciens subsp. celatus</name>
    <dbReference type="NCBI Taxonomy" id="394340"/>
    <lineage>
        <taxon>Bacteria</taxon>
        <taxon>Bacillati</taxon>
        <taxon>Actinomycetota</taxon>
        <taxon>Coriobacteriia</taxon>
        <taxon>Eggerthellales</taxon>
        <taxon>Eggerthellaceae</taxon>
        <taxon>Adlercreutzia</taxon>
    </lineage>
</organism>
<dbReference type="InterPro" id="IPR037509">
    <property type="entry name" value="ThiC"/>
</dbReference>
<evidence type="ECO:0000256" key="3">
    <source>
        <dbReference type="ARBA" id="ARBA00022691"/>
    </source>
</evidence>
<dbReference type="GO" id="GO:0070284">
    <property type="term" value="F:phosphomethylpyrimidine synthase activity"/>
    <property type="evidence" value="ECO:0007669"/>
    <property type="project" value="UniProtKB-EC"/>
</dbReference>
<protein>
    <recommendedName>
        <fullName evidence="10">Phosphomethylpyrimidine synthase</fullName>
        <ecNumber evidence="10">4.1.99.17</ecNumber>
    </recommendedName>
    <alternativeName>
        <fullName evidence="10">Hydroxymethylpyrimidine phosphate synthase</fullName>
        <shortName evidence="10">HMP-P synthase</shortName>
        <shortName evidence="10">HMP-phosphate synthase</shortName>
        <shortName evidence="10">HMPP synthase</shortName>
    </alternativeName>
    <alternativeName>
        <fullName evidence="10">Thiamine biosynthesis protein ThiC</fullName>
    </alternativeName>
</protein>
<keyword evidence="8 10" id="KW-0411">Iron-sulfur</keyword>
<dbReference type="NCBIfam" id="TIGR00190">
    <property type="entry name" value="thiC"/>
    <property type="match status" value="1"/>
</dbReference>
<feature type="binding site" evidence="10">
    <location>
        <position position="98"/>
    </location>
    <ligand>
        <name>substrate</name>
    </ligand>
</feature>
<comment type="cofactor">
    <cofactor evidence="10">
        <name>[4Fe-4S] cluster</name>
        <dbReference type="ChEBI" id="CHEBI:49883"/>
    </cofactor>
    <text evidence="10">Binds 1 [4Fe-4S] cluster per subunit. The cluster is coordinated with 3 cysteines and an exchangeable S-adenosyl-L-methionine.</text>
</comment>
<dbReference type="SFLD" id="SFLDS00113">
    <property type="entry name" value="Radical_SAM_Phosphomethylpyrim"/>
    <property type="match status" value="1"/>
</dbReference>
<dbReference type="SFLD" id="SFLDF00407">
    <property type="entry name" value="phosphomethylpyrimidine_syntha"/>
    <property type="match status" value="1"/>
</dbReference>
<dbReference type="InterPro" id="IPR002817">
    <property type="entry name" value="ThiC/BzaA/B"/>
</dbReference>
<dbReference type="PANTHER" id="PTHR30557">
    <property type="entry name" value="THIAMINE BIOSYNTHESIS PROTEIN THIC"/>
    <property type="match status" value="1"/>
</dbReference>
<feature type="binding site" evidence="10">
    <location>
        <position position="441"/>
    </location>
    <ligand>
        <name>[4Fe-4S] cluster</name>
        <dbReference type="ChEBI" id="CHEBI:49883"/>
        <note>4Fe-4S-S-AdoMet</note>
    </ligand>
</feature>
<dbReference type="GO" id="GO:0051539">
    <property type="term" value="F:4 iron, 4 sulfur cluster binding"/>
    <property type="evidence" value="ECO:0007669"/>
    <property type="project" value="UniProtKB-KW"/>
</dbReference>
<dbReference type="EC" id="4.1.99.17" evidence="10"/>
<evidence type="ECO:0000256" key="1">
    <source>
        <dbReference type="ARBA" id="ARBA00003175"/>
    </source>
</evidence>
<dbReference type="RefSeq" id="WP_114549116.1">
    <property type="nucleotide sequence ID" value="NZ_PPUT01000015.1"/>
</dbReference>
<evidence type="ECO:0000256" key="6">
    <source>
        <dbReference type="ARBA" id="ARBA00022977"/>
    </source>
</evidence>
<feature type="binding site" evidence="10">
    <location>
        <position position="294"/>
    </location>
    <ligand>
        <name>substrate</name>
    </ligand>
</feature>
<keyword evidence="5 10" id="KW-0862">Zinc</keyword>
<dbReference type="FunFam" id="3.20.20.540:FF:000001">
    <property type="entry name" value="Phosphomethylpyrimidine synthase"/>
    <property type="match status" value="1"/>
</dbReference>
<name>A0A369P1C9_9ACTN</name>
<dbReference type="Pfam" id="PF01964">
    <property type="entry name" value="ThiC_Rad_SAM"/>
    <property type="match status" value="1"/>
</dbReference>
<feature type="binding site" evidence="10">
    <location>
        <begin position="255"/>
        <end position="258"/>
    </location>
    <ligand>
        <name>substrate</name>
    </ligand>
</feature>
<evidence type="ECO:0000256" key="10">
    <source>
        <dbReference type="HAMAP-Rule" id="MF_00089"/>
    </source>
</evidence>
<dbReference type="UniPathway" id="UPA00060"/>
<comment type="catalytic activity">
    <reaction evidence="10">
        <text>5-amino-1-(5-phospho-beta-D-ribosyl)imidazole + S-adenosyl-L-methionine = 4-amino-2-methyl-5-(phosphooxymethyl)pyrimidine + CO + 5'-deoxyadenosine + formate + L-methionine + 3 H(+)</text>
        <dbReference type="Rhea" id="RHEA:24840"/>
        <dbReference type="ChEBI" id="CHEBI:15378"/>
        <dbReference type="ChEBI" id="CHEBI:15740"/>
        <dbReference type="ChEBI" id="CHEBI:17245"/>
        <dbReference type="ChEBI" id="CHEBI:17319"/>
        <dbReference type="ChEBI" id="CHEBI:57844"/>
        <dbReference type="ChEBI" id="CHEBI:58354"/>
        <dbReference type="ChEBI" id="CHEBI:59789"/>
        <dbReference type="ChEBI" id="CHEBI:137981"/>
        <dbReference type="EC" id="4.1.99.17"/>
    </reaction>
</comment>
<comment type="similarity">
    <text evidence="10">Belongs to the ThiC family.</text>
</comment>
<keyword evidence="9 10" id="KW-0456">Lyase</keyword>
<feature type="binding site" evidence="10">
    <location>
        <begin position="214"/>
        <end position="216"/>
    </location>
    <ligand>
        <name>substrate</name>
    </ligand>
</feature>
<feature type="binding site" evidence="10">
    <location>
        <position position="445"/>
    </location>
    <ligand>
        <name>[4Fe-4S] cluster</name>
        <dbReference type="ChEBI" id="CHEBI:49883"/>
        <note>4Fe-4S-S-AdoMet</note>
    </ligand>
</feature>
<dbReference type="NCBIfam" id="NF009895">
    <property type="entry name" value="PRK13352.1"/>
    <property type="match status" value="1"/>
</dbReference>
<comment type="function">
    <text evidence="1 10">Catalyzes the synthesis of the hydroxymethylpyrimidine phosphate (HMP-P) moiety of thiamine from aminoimidazole ribotide (AIR) in a radical S-adenosyl-L-methionine (SAM)-dependent reaction.</text>
</comment>
<proteinExistence type="inferred from homology"/>
<feature type="binding site" evidence="10">
    <location>
        <position position="321"/>
    </location>
    <ligand>
        <name>substrate</name>
    </ligand>
</feature>
<comment type="pathway">
    <text evidence="10">Cofactor biosynthesis; thiamine diphosphate biosynthesis.</text>
</comment>
<feature type="binding site" evidence="10">
    <location>
        <position position="156"/>
    </location>
    <ligand>
        <name>substrate</name>
    </ligand>
</feature>
<dbReference type="Gene3D" id="6.10.250.620">
    <property type="match status" value="1"/>
</dbReference>
<sequence>MTDRQSAGAVAAPDVARACAASGDVRPITQIDFARAGIVTPQMAAVAAAEGREPEAIRAAVAAGRIAIPANIHHASLAPAGVGSTLEGVPLSTKVNVNLGISGDLADEALEWEKVDVALELGADAIMDLSNSGKTRAFRRALVEKSPAMIGTVPMYDAIGYLEKALVAITPEDFLEVVRAHAEDGVDFVTIHAGMNRRVIESFKETGRLTNIVSRGGSLIFAWMEATGRENPFYEYYDEVLAILHEHDVCISIGDAMRPGSGYDATDAGQIAELIEIGKLTRRAWDAGVQVMVEGPGHMALDEIAANMKLEKRLCHQAPFYVLGPLVTDIAPGYDHITAAIGGAIAASSGADFLCYVTPAEHLRLPNANDVREGLVATKIAAHAADIAKGVPGARDRDNRMSDARRRVAWDEMFDLSLDPARARAVFESAPPSTEGTCTMCGKMCAMKTVNDIMDGLVVDLDAE</sequence>
<feature type="binding site" evidence="10">
    <location>
        <position position="127"/>
    </location>
    <ligand>
        <name>substrate</name>
    </ligand>
</feature>